<dbReference type="InterPro" id="IPR042252">
    <property type="entry name" value="MtfA_N"/>
</dbReference>
<dbReference type="PANTHER" id="PTHR30164:SF2">
    <property type="entry name" value="PROTEIN MTFA"/>
    <property type="match status" value="1"/>
</dbReference>
<dbReference type="SUPFAM" id="SSF55486">
    <property type="entry name" value="Metalloproteases ('zincins'), catalytic domain"/>
    <property type="match status" value="1"/>
</dbReference>
<dbReference type="EMBL" id="SNZV01000004">
    <property type="protein sequence ID" value="TDS13864.1"/>
    <property type="molecule type" value="Genomic_DNA"/>
</dbReference>
<accession>A0A4R7D2Q3</accession>
<feature type="transmembrane region" description="Helical" evidence="1">
    <location>
        <begin position="16"/>
        <end position="34"/>
    </location>
</feature>
<keyword evidence="3" id="KW-1185">Reference proteome</keyword>
<keyword evidence="1" id="KW-1133">Transmembrane helix</keyword>
<dbReference type="AlphaFoldDB" id="A0A4R7D2Q3"/>
<evidence type="ECO:0008006" key="4">
    <source>
        <dbReference type="Google" id="ProtNLM"/>
    </source>
</evidence>
<keyword evidence="1" id="KW-0812">Transmembrane</keyword>
<dbReference type="Pfam" id="PF06167">
    <property type="entry name" value="Peptidase_M90"/>
    <property type="match status" value="1"/>
</dbReference>
<organism evidence="2 3">
    <name type="scientific">Sphingobacterium paludis</name>
    <dbReference type="NCBI Taxonomy" id="1476465"/>
    <lineage>
        <taxon>Bacteria</taxon>
        <taxon>Pseudomonadati</taxon>
        <taxon>Bacteroidota</taxon>
        <taxon>Sphingobacteriia</taxon>
        <taxon>Sphingobacteriales</taxon>
        <taxon>Sphingobacteriaceae</taxon>
        <taxon>Sphingobacterium</taxon>
    </lineage>
</organism>
<dbReference type="InterPro" id="IPR024079">
    <property type="entry name" value="MetalloPept_cat_dom_sf"/>
</dbReference>
<dbReference type="GO" id="GO:0008237">
    <property type="term" value="F:metallopeptidase activity"/>
    <property type="evidence" value="ECO:0007669"/>
    <property type="project" value="InterPro"/>
</dbReference>
<evidence type="ECO:0000313" key="3">
    <source>
        <dbReference type="Proteomes" id="UP000294752"/>
    </source>
</evidence>
<comment type="caution">
    <text evidence="2">The sequence shown here is derived from an EMBL/GenBank/DDBJ whole genome shotgun (WGS) entry which is preliminary data.</text>
</comment>
<dbReference type="Gene3D" id="3.40.390.10">
    <property type="entry name" value="Collagenase (Catalytic Domain)"/>
    <property type="match status" value="1"/>
</dbReference>
<gene>
    <name evidence="2" type="ORF">B0I21_104190</name>
</gene>
<evidence type="ECO:0000256" key="1">
    <source>
        <dbReference type="SAM" id="Phobius"/>
    </source>
</evidence>
<name>A0A4R7D2Q3_9SPHI</name>
<dbReference type="GO" id="GO:0005829">
    <property type="term" value="C:cytosol"/>
    <property type="evidence" value="ECO:0007669"/>
    <property type="project" value="TreeGrafter"/>
</dbReference>
<dbReference type="InterPro" id="IPR010384">
    <property type="entry name" value="MtfA_fam"/>
</dbReference>
<dbReference type="CDD" id="cd20169">
    <property type="entry name" value="Peptidase_M90_mtfA"/>
    <property type="match status" value="1"/>
</dbReference>
<dbReference type="PANTHER" id="PTHR30164">
    <property type="entry name" value="MTFA PEPTIDASE"/>
    <property type="match status" value="1"/>
</dbReference>
<reference evidence="2 3" key="1">
    <citation type="submission" date="2019-03" db="EMBL/GenBank/DDBJ databases">
        <title>Genomic Encyclopedia of Type Strains, Phase III (KMG-III): the genomes of soil and plant-associated and newly described type strains.</title>
        <authorList>
            <person name="Whitman W."/>
        </authorList>
    </citation>
    <scope>NUCLEOTIDE SEQUENCE [LARGE SCALE GENOMIC DNA]</scope>
    <source>
        <strain evidence="2 3">CGMCC 1.12801</strain>
    </source>
</reference>
<dbReference type="Proteomes" id="UP000294752">
    <property type="component" value="Unassembled WGS sequence"/>
</dbReference>
<keyword evidence="1" id="KW-0472">Membrane</keyword>
<sequence length="278" mass="31847">MLALKIVKKMMTDNKILPIVSVLIIGMLLIWYVFKYVGNKKYRAKQLPQQGLIQSVLQQKVAFFQKLQASAQNEFIERVQYFLATTKISAEKGATITDTDRILVAASATIPLFHFSQWSYENLDEVLIYPGTFNEKYDIEALDRVVLGMVGEGVMNRKMILSLDSLRAGFTDHAANGNTAIHEFVHLIDKADGDIDGVPSYLIPKDLVQPWLREMHKTINAIRHDRSDIRDYAATNEAEFLAVVSEYFFQKPKQLQEDHPELFELLNEMYNRAEKDAK</sequence>
<evidence type="ECO:0000313" key="2">
    <source>
        <dbReference type="EMBL" id="TDS13864.1"/>
    </source>
</evidence>
<proteinExistence type="predicted"/>
<dbReference type="Gene3D" id="1.10.472.150">
    <property type="entry name" value="Glucose-regulated metallo-peptidase M90, N-terminal domain"/>
    <property type="match status" value="1"/>
</dbReference>
<protein>
    <recommendedName>
        <fullName evidence="4">Peptidase</fullName>
    </recommendedName>
</protein>
<dbReference type="GO" id="GO:0004177">
    <property type="term" value="F:aminopeptidase activity"/>
    <property type="evidence" value="ECO:0007669"/>
    <property type="project" value="TreeGrafter"/>
</dbReference>